<sequence length="138" mass="15913">MLLLLAVCSSVGKQEVVFYVALFAQDRTTIHKVFETTRNPPPVQRQKIRQFQRVFATVQPWYTVPLKRYVLQKCYLQCLTQFEEKRVNSTLAADCIAKDFVTFHIDDWRNPKRSGETFPFVSVRHAIETLNGKGGGGF</sequence>
<evidence type="ECO:0000313" key="2">
    <source>
        <dbReference type="Proteomes" id="UP000887013"/>
    </source>
</evidence>
<dbReference type="Proteomes" id="UP000887013">
    <property type="component" value="Unassembled WGS sequence"/>
</dbReference>
<proteinExistence type="predicted"/>
<organism evidence="1 2">
    <name type="scientific">Nephila pilipes</name>
    <name type="common">Giant wood spider</name>
    <name type="synonym">Nephila maculata</name>
    <dbReference type="NCBI Taxonomy" id="299642"/>
    <lineage>
        <taxon>Eukaryota</taxon>
        <taxon>Metazoa</taxon>
        <taxon>Ecdysozoa</taxon>
        <taxon>Arthropoda</taxon>
        <taxon>Chelicerata</taxon>
        <taxon>Arachnida</taxon>
        <taxon>Araneae</taxon>
        <taxon>Araneomorphae</taxon>
        <taxon>Entelegynae</taxon>
        <taxon>Araneoidea</taxon>
        <taxon>Nephilidae</taxon>
        <taxon>Nephila</taxon>
    </lineage>
</organism>
<dbReference type="EMBL" id="BMAW01104111">
    <property type="protein sequence ID" value="GFT12488.1"/>
    <property type="molecule type" value="Genomic_DNA"/>
</dbReference>
<reference evidence="1" key="1">
    <citation type="submission" date="2020-08" db="EMBL/GenBank/DDBJ databases">
        <title>Multicomponent nature underlies the extraordinary mechanical properties of spider dragline silk.</title>
        <authorList>
            <person name="Kono N."/>
            <person name="Nakamura H."/>
            <person name="Mori M."/>
            <person name="Yoshida Y."/>
            <person name="Ohtoshi R."/>
            <person name="Malay A.D."/>
            <person name="Moran D.A.P."/>
            <person name="Tomita M."/>
            <person name="Numata K."/>
            <person name="Arakawa K."/>
        </authorList>
    </citation>
    <scope>NUCLEOTIDE SEQUENCE</scope>
</reference>
<accession>A0A8X6TGK1</accession>
<keyword evidence="2" id="KW-1185">Reference proteome</keyword>
<gene>
    <name evidence="1" type="ORF">NPIL_470141</name>
</gene>
<comment type="caution">
    <text evidence="1">The sequence shown here is derived from an EMBL/GenBank/DDBJ whole genome shotgun (WGS) entry which is preliminary data.</text>
</comment>
<name>A0A8X6TGK1_NEPPI</name>
<evidence type="ECO:0000313" key="1">
    <source>
        <dbReference type="EMBL" id="GFT12488.1"/>
    </source>
</evidence>
<protein>
    <submittedName>
        <fullName evidence="1">Uncharacterized protein</fullName>
    </submittedName>
</protein>
<dbReference type="AlphaFoldDB" id="A0A8X6TGK1"/>